<feature type="transmembrane region" description="Helical" evidence="10">
    <location>
        <begin position="291"/>
        <end position="317"/>
    </location>
</feature>
<dbReference type="SUPFAM" id="SSF56784">
    <property type="entry name" value="HAD-like"/>
    <property type="match status" value="1"/>
</dbReference>
<evidence type="ECO:0000256" key="6">
    <source>
        <dbReference type="ARBA" id="ARBA00022842"/>
    </source>
</evidence>
<dbReference type="InterPro" id="IPR004014">
    <property type="entry name" value="ATPase_P-typ_cation-transptr_N"/>
</dbReference>
<proteinExistence type="predicted"/>
<dbReference type="Gene3D" id="3.40.1110.10">
    <property type="entry name" value="Calcium-transporting ATPase, cytoplasmic domain N"/>
    <property type="match status" value="1"/>
</dbReference>
<dbReference type="InterPro" id="IPR023298">
    <property type="entry name" value="ATPase_P-typ_TM_dom_sf"/>
</dbReference>
<dbReference type="SFLD" id="SFLDG00002">
    <property type="entry name" value="C1.7:_P-type_atpase_like"/>
    <property type="match status" value="1"/>
</dbReference>
<feature type="transmembrane region" description="Helical" evidence="10">
    <location>
        <begin position="256"/>
        <end position="279"/>
    </location>
</feature>
<dbReference type="InterPro" id="IPR006068">
    <property type="entry name" value="ATPase_P-typ_cation-transptr_C"/>
</dbReference>
<feature type="domain" description="Cation-transporting P-type ATPase N-terminal" evidence="11">
    <location>
        <begin position="12"/>
        <end position="86"/>
    </location>
</feature>
<dbReference type="GO" id="GO:0046872">
    <property type="term" value="F:metal ion binding"/>
    <property type="evidence" value="ECO:0007669"/>
    <property type="project" value="UniProtKB-KW"/>
</dbReference>
<feature type="transmembrane region" description="Helical" evidence="10">
    <location>
        <begin position="872"/>
        <end position="892"/>
    </location>
</feature>
<keyword evidence="7" id="KW-1278">Translocase</keyword>
<keyword evidence="6" id="KW-0460">Magnesium</keyword>
<dbReference type="PRINTS" id="PR00119">
    <property type="entry name" value="CATATPASE"/>
</dbReference>
<dbReference type="PANTHER" id="PTHR24093">
    <property type="entry name" value="CATION TRANSPORTING ATPASE"/>
    <property type="match status" value="1"/>
</dbReference>
<feature type="transmembrane region" description="Helical" evidence="10">
    <location>
        <begin position="904"/>
        <end position="921"/>
    </location>
</feature>
<dbReference type="Gene3D" id="3.40.50.1000">
    <property type="entry name" value="HAD superfamily/HAD-like"/>
    <property type="match status" value="1"/>
</dbReference>
<dbReference type="Pfam" id="PF00690">
    <property type="entry name" value="Cation_ATPase_N"/>
    <property type="match status" value="1"/>
</dbReference>
<protein>
    <submittedName>
        <fullName evidence="12">E1-E2 type ATPase</fullName>
    </submittedName>
</protein>
<evidence type="ECO:0000256" key="7">
    <source>
        <dbReference type="ARBA" id="ARBA00022967"/>
    </source>
</evidence>
<dbReference type="InterPro" id="IPR018303">
    <property type="entry name" value="ATPase_P-typ_P_site"/>
</dbReference>
<dbReference type="PRINTS" id="PR00120">
    <property type="entry name" value="HATPASE"/>
</dbReference>
<dbReference type="PROSITE" id="PS00154">
    <property type="entry name" value="ATPASE_E1_E2"/>
    <property type="match status" value="1"/>
</dbReference>
<geneLocation type="plasmid" evidence="12 13">
    <name>pSmeSM11b</name>
</geneLocation>
<dbReference type="InterPro" id="IPR023299">
    <property type="entry name" value="ATPase_P-typ_cyto_dom_N"/>
</dbReference>
<dbReference type="Gene3D" id="1.20.1110.10">
    <property type="entry name" value="Calcium-transporting ATPase, transmembrane domain"/>
    <property type="match status" value="1"/>
</dbReference>
<dbReference type="InterPro" id="IPR008250">
    <property type="entry name" value="ATPase_P-typ_transduc_dom_A_sf"/>
</dbReference>
<evidence type="ECO:0000256" key="1">
    <source>
        <dbReference type="ARBA" id="ARBA00004141"/>
    </source>
</evidence>
<dbReference type="SUPFAM" id="SSF81665">
    <property type="entry name" value="Calcium ATPase, transmembrane domain M"/>
    <property type="match status" value="1"/>
</dbReference>
<gene>
    <name evidence="12" type="primary">orf82</name>
</gene>
<dbReference type="InterPro" id="IPR001757">
    <property type="entry name" value="P_typ_ATPase"/>
</dbReference>
<dbReference type="RefSeq" id="WP_012477276.1">
    <property type="nucleotide sequence ID" value="NZ_JAJJBH010000004.1"/>
</dbReference>
<dbReference type="Gene3D" id="2.70.150.10">
    <property type="entry name" value="Calcium-transporting ATPase, cytoplasmic transduction domain A"/>
    <property type="match status" value="1"/>
</dbReference>
<reference evidence="12 13" key="1">
    <citation type="journal article" date="2007" name="FEMS Microbiol. Lett.">
        <title>Sequence analysis of the 181-kb accessory plasmid pSmeSM11b, isolated from a dominant Sinorhizobium meliloti strain identified during a long-term field release experiment.</title>
        <authorList>
            <person name="Stiens M."/>
            <person name="Schneiker S."/>
            <person name="Puhler A."/>
            <person name="Schluter A."/>
        </authorList>
    </citation>
    <scope>NUCLEOTIDE SEQUENCE [LARGE SCALE GENOMIC DNA]</scope>
    <source>
        <strain evidence="12 13">SM11</strain>
        <plasmid evidence="13">pSmeSM11b</plasmid>
    </source>
</reference>
<evidence type="ECO:0000256" key="10">
    <source>
        <dbReference type="SAM" id="Phobius"/>
    </source>
</evidence>
<name>A4KVI7_SINMM</name>
<accession>A4KVI7</accession>
<feature type="transmembrane region" description="Helical" evidence="10">
    <location>
        <begin position="750"/>
        <end position="766"/>
    </location>
</feature>
<dbReference type="GO" id="GO:0005388">
    <property type="term" value="F:P-type calcium transporter activity"/>
    <property type="evidence" value="ECO:0007669"/>
    <property type="project" value="TreeGrafter"/>
</dbReference>
<sequence>MNEQSRSPSLDDYSLLSGEAVARAFGSNAEDGLSGLEAARLLAEFGPNELRAVSPMPAWRRVFAQFRDPLVYLLLGAIVVALAAWLIEGREGLPVDAIVIAMVVVANAVLGFVQEARAANAVAALARMTAVTSSVLRDGERRRIPSAQLVPGDVLLLEEGDAVGADGRLLLSASLRVQEASLTGESEAVLKDAAALVDPAPLAERSCMVFKGTAVVQGTGRAVITATGMRTEMGAIATMLDATVEQPTPLQKEVALIGRTLGIAVAVVAVIVVATVLLVSDIQSPSDVITVLLLGVSLAVAAVPEGLPAILSLVLALGVQRMARRNAIVKTLSSVETLGSASVICSDKTGTLTRSEMTIERIMTASGGSRVTGVGYAPLGHLEIEGGVAPEGALRAEQIVVLSGGSLAGNAALRQTEDGAWEIQGDPTEAAFLVAERKLGVEDRRQRRFERIGEIPFSSDRKMMSTIELDHEHGGERILISKGAPDVLMQHCNRIRIGMDVAPFDETKRARAHADVERLSDEALRTLAVAYRPLEADEDPQSSETLEHDLIFVGTVGIIDPPREEAAVAIALARRAGIRVIMITGDHPRTAARIAALLGIVENGTKALTGAELDAMDDAGFAAAVRATSVYARVAPVHKLRIVDALQADGNVVAMTGDGVNDAPALKAADIGVAMGITGTEVTKEAAKMILADDNFATIVEAVREGRAIFDNIRKFLRYLLSSNMGEVLTVFLGVVGAGVIGLGDVGGELVLPLLATQILWINLITDSGPALAMGIDPERDDVMARSPRKANERAIDARMWRGVIAIGLVMALATLLTIDLYLPGGLIEGSQSLDQARTAGFTVLVLAQLFNCFNARSETTSAFRHLFTNRWLWAAIGVSLLLQVVVVNFGPLNVAFGTVPLPLEQWLVCVAIGSSVLWFGEIRKWVLRRWDR</sequence>
<evidence type="ECO:0000256" key="2">
    <source>
        <dbReference type="ARBA" id="ARBA00022692"/>
    </source>
</evidence>
<feature type="transmembrane region" description="Helical" evidence="10">
    <location>
        <begin position="800"/>
        <end position="819"/>
    </location>
</feature>
<dbReference type="PANTHER" id="PTHR24093:SF513">
    <property type="entry name" value="CATION-TRANSPORTING ATPASE I-RELATED"/>
    <property type="match status" value="1"/>
</dbReference>
<dbReference type="SUPFAM" id="SSF81653">
    <property type="entry name" value="Calcium ATPase, transduction domain A"/>
    <property type="match status" value="1"/>
</dbReference>
<dbReference type="GO" id="GO:0016887">
    <property type="term" value="F:ATP hydrolysis activity"/>
    <property type="evidence" value="ECO:0007669"/>
    <property type="project" value="InterPro"/>
</dbReference>
<dbReference type="InterPro" id="IPR036412">
    <property type="entry name" value="HAD-like_sf"/>
</dbReference>
<dbReference type="SUPFAM" id="SSF81660">
    <property type="entry name" value="Metal cation-transporting ATPase, ATP-binding domain N"/>
    <property type="match status" value="1"/>
</dbReference>
<evidence type="ECO:0000259" key="11">
    <source>
        <dbReference type="SMART" id="SM00831"/>
    </source>
</evidence>
<keyword evidence="12" id="KW-0614">Plasmid</keyword>
<dbReference type="FunFam" id="3.40.50.1000:FF:000001">
    <property type="entry name" value="Phospholipid-transporting ATPase IC"/>
    <property type="match status" value="1"/>
</dbReference>
<reference evidence="13" key="2">
    <citation type="journal article" date="2011" name="J. Biotechnol.">
        <title>The complete genome sequence of the dominant Sinorhizobium meliloti field isolate SM11 extends the S. meliloti pan-genome.</title>
        <authorList>
            <person name="Schneiker-Bekel S."/>
            <person name="Wibberg D."/>
            <person name="Bekel T."/>
            <person name="Blom J."/>
            <person name="Linke B."/>
            <person name="Neuweger H."/>
            <person name="Stiens M."/>
            <person name="Vorholter F.J."/>
            <person name="Weidner S."/>
            <person name="Goesmann A."/>
            <person name="Puhler A."/>
            <person name="Schluter A."/>
        </authorList>
    </citation>
    <scope>NUCLEOTIDE SEQUENCE [LARGE SCALE GENOMIC DNA]</scope>
    <source>
        <strain evidence="13">SM11</strain>
        <plasmid evidence="13">pSmeSM11b</plasmid>
    </source>
</reference>
<organism evidence="12 13">
    <name type="scientific">Sinorhizobium meliloti (strain SM11)</name>
    <dbReference type="NCBI Taxonomy" id="707241"/>
    <lineage>
        <taxon>Bacteria</taxon>
        <taxon>Pseudomonadati</taxon>
        <taxon>Pseudomonadota</taxon>
        <taxon>Alphaproteobacteria</taxon>
        <taxon>Hyphomicrobiales</taxon>
        <taxon>Rhizobiaceae</taxon>
        <taxon>Sinorhizobium/Ensifer group</taxon>
        <taxon>Sinorhizobium</taxon>
    </lineage>
</organism>
<keyword evidence="3" id="KW-0479">Metal-binding</keyword>
<dbReference type="GO" id="GO:0005886">
    <property type="term" value="C:plasma membrane"/>
    <property type="evidence" value="ECO:0007669"/>
    <property type="project" value="TreeGrafter"/>
</dbReference>
<dbReference type="Pfam" id="PF08282">
    <property type="entry name" value="Hydrolase_3"/>
    <property type="match status" value="1"/>
</dbReference>
<keyword evidence="9 10" id="KW-0472">Membrane</keyword>
<feature type="transmembrane region" description="Helical" evidence="10">
    <location>
        <begin position="839"/>
        <end position="856"/>
    </location>
</feature>
<dbReference type="AlphaFoldDB" id="A4KVI7"/>
<dbReference type="CDD" id="cd02089">
    <property type="entry name" value="P-type_ATPase_Ca_prok"/>
    <property type="match status" value="1"/>
</dbReference>
<dbReference type="NCBIfam" id="TIGR01494">
    <property type="entry name" value="ATPase_P-type"/>
    <property type="match status" value="2"/>
</dbReference>
<dbReference type="Pfam" id="PF13246">
    <property type="entry name" value="Cation_ATPase"/>
    <property type="match status" value="1"/>
</dbReference>
<dbReference type="InterPro" id="IPR059000">
    <property type="entry name" value="ATPase_P-type_domA"/>
</dbReference>
<evidence type="ECO:0000256" key="3">
    <source>
        <dbReference type="ARBA" id="ARBA00022723"/>
    </source>
</evidence>
<comment type="subcellular location">
    <subcellularLocation>
        <location evidence="1">Membrane</location>
        <topology evidence="1">Multi-pass membrane protein</topology>
    </subcellularLocation>
</comment>
<evidence type="ECO:0000256" key="8">
    <source>
        <dbReference type="ARBA" id="ARBA00022989"/>
    </source>
</evidence>
<keyword evidence="4" id="KW-0547">Nucleotide-binding</keyword>
<dbReference type="InterPro" id="IPR023214">
    <property type="entry name" value="HAD_sf"/>
</dbReference>
<evidence type="ECO:0000313" key="12">
    <source>
        <dbReference type="EMBL" id="ABN47088.1"/>
    </source>
</evidence>
<dbReference type="GO" id="GO:0005524">
    <property type="term" value="F:ATP binding"/>
    <property type="evidence" value="ECO:0007669"/>
    <property type="project" value="UniProtKB-KW"/>
</dbReference>
<keyword evidence="5" id="KW-0067">ATP-binding</keyword>
<evidence type="ECO:0000256" key="4">
    <source>
        <dbReference type="ARBA" id="ARBA00022741"/>
    </source>
</evidence>
<evidence type="ECO:0000256" key="5">
    <source>
        <dbReference type="ARBA" id="ARBA00022840"/>
    </source>
</evidence>
<dbReference type="InterPro" id="IPR044492">
    <property type="entry name" value="P_typ_ATPase_HD_dom"/>
</dbReference>
<dbReference type="Proteomes" id="UP000009045">
    <property type="component" value="Plasmid pSmeSM11b"/>
</dbReference>
<feature type="transmembrane region" description="Helical" evidence="10">
    <location>
        <begin position="724"/>
        <end position="744"/>
    </location>
</feature>
<dbReference type="SFLD" id="SFLDF00027">
    <property type="entry name" value="p-type_atpase"/>
    <property type="match status" value="1"/>
</dbReference>
<feature type="transmembrane region" description="Helical" evidence="10">
    <location>
        <begin position="70"/>
        <end position="87"/>
    </location>
</feature>
<keyword evidence="2 10" id="KW-0812">Transmembrane</keyword>
<evidence type="ECO:0000313" key="13">
    <source>
        <dbReference type="Proteomes" id="UP000009045"/>
    </source>
</evidence>
<keyword evidence="8 10" id="KW-1133">Transmembrane helix</keyword>
<dbReference type="Pfam" id="PF00122">
    <property type="entry name" value="E1-E2_ATPase"/>
    <property type="match status" value="1"/>
</dbReference>
<dbReference type="SMART" id="SM00831">
    <property type="entry name" value="Cation_ATPase_N"/>
    <property type="match status" value="1"/>
</dbReference>
<evidence type="ECO:0000256" key="9">
    <source>
        <dbReference type="ARBA" id="ARBA00023136"/>
    </source>
</evidence>
<dbReference type="SFLD" id="SFLDS00003">
    <property type="entry name" value="Haloacid_Dehalogenase"/>
    <property type="match status" value="1"/>
</dbReference>
<dbReference type="EMBL" id="EF066650">
    <property type="protein sequence ID" value="ABN47088.1"/>
    <property type="molecule type" value="Genomic_DNA"/>
</dbReference>
<dbReference type="Pfam" id="PF00689">
    <property type="entry name" value="Cation_ATPase_C"/>
    <property type="match status" value="1"/>
</dbReference>
<feature type="transmembrane region" description="Helical" evidence="10">
    <location>
        <begin position="93"/>
        <end position="113"/>
    </location>
</feature>